<gene>
    <name evidence="1" type="ORF">NF867_01825</name>
</gene>
<organism evidence="1 2">
    <name type="scientific">Solitalea agri</name>
    <dbReference type="NCBI Taxonomy" id="2953739"/>
    <lineage>
        <taxon>Bacteria</taxon>
        <taxon>Pseudomonadati</taxon>
        <taxon>Bacteroidota</taxon>
        <taxon>Sphingobacteriia</taxon>
        <taxon>Sphingobacteriales</taxon>
        <taxon>Sphingobacteriaceae</taxon>
        <taxon>Solitalea</taxon>
    </lineage>
</organism>
<sequence>MKKVVIQNLLVITSILIVTSCSSDKIKEKINKTGDAAGQAIGEFSSGVKTGVEKSIQPKIEISERLKNNGIAFGKTSISGDTSGTDNVLTAYVIFNEKFNGFLIAKAFDSDSLEMGRVKVAVKGEKDDAKYVEFHFDKRTDISNDSRLLIE</sequence>
<evidence type="ECO:0000313" key="1">
    <source>
        <dbReference type="EMBL" id="MCO4291602.1"/>
    </source>
</evidence>
<protein>
    <recommendedName>
        <fullName evidence="3">Lipoprotein</fullName>
    </recommendedName>
</protein>
<dbReference type="RefSeq" id="WP_252585835.1">
    <property type="nucleotide sequence ID" value="NZ_JAMWYS010000006.1"/>
</dbReference>
<dbReference type="Proteomes" id="UP001155182">
    <property type="component" value="Unassembled WGS sequence"/>
</dbReference>
<dbReference type="PROSITE" id="PS51257">
    <property type="entry name" value="PROKAR_LIPOPROTEIN"/>
    <property type="match status" value="1"/>
</dbReference>
<reference evidence="1" key="1">
    <citation type="submission" date="2022-06" db="EMBL/GenBank/DDBJ databases">
        <title>Solitalea sp. MAHUQ-68 isolated from rhizospheric soil.</title>
        <authorList>
            <person name="Huq M.A."/>
        </authorList>
    </citation>
    <scope>NUCLEOTIDE SEQUENCE</scope>
    <source>
        <strain evidence="1">MAHUQ-68</strain>
    </source>
</reference>
<keyword evidence="2" id="KW-1185">Reference proteome</keyword>
<proteinExistence type="predicted"/>
<accession>A0A9X2EYY8</accession>
<dbReference type="EMBL" id="JAMWYS010000006">
    <property type="protein sequence ID" value="MCO4291602.1"/>
    <property type="molecule type" value="Genomic_DNA"/>
</dbReference>
<comment type="caution">
    <text evidence="1">The sequence shown here is derived from an EMBL/GenBank/DDBJ whole genome shotgun (WGS) entry which is preliminary data.</text>
</comment>
<evidence type="ECO:0000313" key="2">
    <source>
        <dbReference type="Proteomes" id="UP001155182"/>
    </source>
</evidence>
<name>A0A9X2EYY8_9SPHI</name>
<evidence type="ECO:0008006" key="3">
    <source>
        <dbReference type="Google" id="ProtNLM"/>
    </source>
</evidence>
<dbReference type="AlphaFoldDB" id="A0A9X2EYY8"/>